<dbReference type="EMBL" id="JAEUGD010000064">
    <property type="protein sequence ID" value="MBL6448499.1"/>
    <property type="molecule type" value="Genomic_DNA"/>
</dbReference>
<dbReference type="AlphaFoldDB" id="A0A937FYT1"/>
<name>A0A937FYT1_9BACT</name>
<dbReference type="Proteomes" id="UP000614216">
    <property type="component" value="Unassembled WGS sequence"/>
</dbReference>
<protein>
    <submittedName>
        <fullName evidence="2">Chemotaxis protein CheW</fullName>
    </submittedName>
</protein>
<dbReference type="RefSeq" id="WP_202858265.1">
    <property type="nucleotide sequence ID" value="NZ_JAEUGD010000064.1"/>
</dbReference>
<dbReference type="GO" id="GO:0006935">
    <property type="term" value="P:chemotaxis"/>
    <property type="evidence" value="ECO:0007669"/>
    <property type="project" value="InterPro"/>
</dbReference>
<accession>A0A937FYT1</accession>
<sequence>MNNESAIESKEYKAGILVKQVPSTLSVYESNIEETVNIIGNTSLERNYIKGIVKKAKRLIILIDTIKVIAEQELQNVHQAAV</sequence>
<evidence type="ECO:0000313" key="3">
    <source>
        <dbReference type="Proteomes" id="UP000614216"/>
    </source>
</evidence>
<organism evidence="2 3">
    <name type="scientific">Fulvivirga marina</name>
    <dbReference type="NCBI Taxonomy" id="2494733"/>
    <lineage>
        <taxon>Bacteria</taxon>
        <taxon>Pseudomonadati</taxon>
        <taxon>Bacteroidota</taxon>
        <taxon>Cytophagia</taxon>
        <taxon>Cytophagales</taxon>
        <taxon>Fulvivirgaceae</taxon>
        <taxon>Fulvivirga</taxon>
    </lineage>
</organism>
<proteinExistence type="predicted"/>
<dbReference type="Pfam" id="PF01584">
    <property type="entry name" value="CheW"/>
    <property type="match status" value="1"/>
</dbReference>
<evidence type="ECO:0000313" key="2">
    <source>
        <dbReference type="EMBL" id="MBL6448499.1"/>
    </source>
</evidence>
<evidence type="ECO:0000259" key="1">
    <source>
        <dbReference type="Pfam" id="PF01584"/>
    </source>
</evidence>
<dbReference type="InterPro" id="IPR002545">
    <property type="entry name" value="CheW-lke_dom"/>
</dbReference>
<dbReference type="InterPro" id="IPR036061">
    <property type="entry name" value="CheW-like_dom_sf"/>
</dbReference>
<gene>
    <name evidence="2" type="ORF">JMN32_19470</name>
</gene>
<reference evidence="2" key="1">
    <citation type="submission" date="2021-01" db="EMBL/GenBank/DDBJ databases">
        <title>Fulvivirga kasyanovii gen. nov., sp nov., a novel member of the phylum Bacteroidetes isolated from seawater in a mussel farm.</title>
        <authorList>
            <person name="Zhao L.-H."/>
            <person name="Wang Z.-J."/>
        </authorList>
    </citation>
    <scope>NUCLEOTIDE SEQUENCE</scope>
    <source>
        <strain evidence="2">29W222</strain>
    </source>
</reference>
<dbReference type="GO" id="GO:0007165">
    <property type="term" value="P:signal transduction"/>
    <property type="evidence" value="ECO:0007669"/>
    <property type="project" value="InterPro"/>
</dbReference>
<comment type="caution">
    <text evidence="2">The sequence shown here is derived from an EMBL/GenBank/DDBJ whole genome shotgun (WGS) entry which is preliminary data.</text>
</comment>
<dbReference type="Gene3D" id="2.30.30.40">
    <property type="entry name" value="SH3 Domains"/>
    <property type="match status" value="1"/>
</dbReference>
<dbReference type="SUPFAM" id="SSF50341">
    <property type="entry name" value="CheW-like"/>
    <property type="match status" value="1"/>
</dbReference>
<feature type="domain" description="CheW-like" evidence="1">
    <location>
        <begin position="8"/>
        <end position="72"/>
    </location>
</feature>
<keyword evidence="3" id="KW-1185">Reference proteome</keyword>